<dbReference type="Proteomes" id="UP000019109">
    <property type="component" value="Unassembled WGS sequence"/>
</dbReference>
<reference evidence="1" key="1">
    <citation type="journal article" date="2014" name="Genome Announc.">
        <title>Draft Genome Sequence of Clostridium straminisolvens Strain JCM 21531T, Isolated from a Cellulose-Degrading Bacterial Community.</title>
        <authorList>
            <person name="Yuki M."/>
            <person name="Oshima K."/>
            <person name="Suda W."/>
            <person name="Sakamoto M."/>
            <person name="Kitamura K."/>
            <person name="Iida T."/>
            <person name="Hattori M."/>
            <person name="Ohkuma M."/>
        </authorList>
    </citation>
    <scope>NUCLEOTIDE SEQUENCE [LARGE SCALE GENOMIC DNA]</scope>
    <source>
        <strain evidence="1">JCM 21531</strain>
    </source>
</reference>
<dbReference type="STRING" id="1294263.JCM21531_374"/>
<dbReference type="AlphaFoldDB" id="W4V2I7"/>
<sequence length="62" mass="7180">MTYAFLELFKVSKRRTLKFETIGDTIEYFRKQYMVCIAKFAYSCAEKWVSLDDIAAKLGVAA</sequence>
<dbReference type="EMBL" id="BAVR01000003">
    <property type="protein sequence ID" value="GAE87033.1"/>
    <property type="molecule type" value="Genomic_DNA"/>
</dbReference>
<organism evidence="1 2">
    <name type="scientific">Acetivibrio straminisolvens JCM 21531</name>
    <dbReference type="NCBI Taxonomy" id="1294263"/>
    <lineage>
        <taxon>Bacteria</taxon>
        <taxon>Bacillati</taxon>
        <taxon>Bacillota</taxon>
        <taxon>Clostridia</taxon>
        <taxon>Eubacteriales</taxon>
        <taxon>Oscillospiraceae</taxon>
        <taxon>Acetivibrio</taxon>
    </lineage>
</organism>
<evidence type="ECO:0000313" key="2">
    <source>
        <dbReference type="Proteomes" id="UP000019109"/>
    </source>
</evidence>
<name>W4V2I7_9FIRM</name>
<protein>
    <submittedName>
        <fullName evidence="1">Uncharacterized protein</fullName>
    </submittedName>
</protein>
<keyword evidence="2" id="KW-1185">Reference proteome</keyword>
<accession>W4V2I7</accession>
<proteinExistence type="predicted"/>
<evidence type="ECO:0000313" key="1">
    <source>
        <dbReference type="EMBL" id="GAE87033.1"/>
    </source>
</evidence>
<comment type="caution">
    <text evidence="1">The sequence shown here is derived from an EMBL/GenBank/DDBJ whole genome shotgun (WGS) entry which is preliminary data.</text>
</comment>
<gene>
    <name evidence="1" type="ORF">JCM21531_374</name>
</gene>